<dbReference type="Gene3D" id="4.10.520.10">
    <property type="entry name" value="IHF-like DNA-binding proteins"/>
    <property type="match status" value="1"/>
</dbReference>
<sequence>MNKTELIDAVATRSNTSKAQTAAMLNGLIEVIQANMGNGDNVQLVGFGTFSVSDRAGREGRNPATGESMTIPAKKVVKFKPGIALSEAVAGGKKK</sequence>
<evidence type="ECO:0000313" key="6">
    <source>
        <dbReference type="Proteomes" id="UP000219335"/>
    </source>
</evidence>
<dbReference type="InterPro" id="IPR020816">
    <property type="entry name" value="Histone-like_DNA-bd_CS"/>
</dbReference>
<dbReference type="AlphaFoldDB" id="A0A286ALF1"/>
<dbReference type="PROSITE" id="PS00045">
    <property type="entry name" value="HISTONE_LIKE"/>
    <property type="match status" value="1"/>
</dbReference>
<reference evidence="5 6" key="1">
    <citation type="submission" date="2017-09" db="EMBL/GenBank/DDBJ databases">
        <authorList>
            <person name="Ehlers B."/>
            <person name="Leendertz F.H."/>
        </authorList>
    </citation>
    <scope>NUCLEOTIDE SEQUENCE [LARGE SCALE GENOMIC DNA]</scope>
    <source>
        <strain evidence="5 6">Nm42</strain>
    </source>
</reference>
<comment type="similarity">
    <text evidence="1 4">Belongs to the bacterial histone-like protein family.</text>
</comment>
<dbReference type="PRINTS" id="PR01727">
    <property type="entry name" value="DNABINDINGHU"/>
</dbReference>
<protein>
    <submittedName>
        <fullName evidence="5">DNA-binding protein HU-beta</fullName>
    </submittedName>
</protein>
<dbReference type="CDD" id="cd13831">
    <property type="entry name" value="HU"/>
    <property type="match status" value="1"/>
</dbReference>
<evidence type="ECO:0000313" key="5">
    <source>
        <dbReference type="EMBL" id="SOD22737.1"/>
    </source>
</evidence>
<evidence type="ECO:0000256" key="4">
    <source>
        <dbReference type="RuleBase" id="RU003939"/>
    </source>
</evidence>
<dbReference type="InterPro" id="IPR010992">
    <property type="entry name" value="IHF-like_DNA-bd_dom_sf"/>
</dbReference>
<evidence type="ECO:0000256" key="3">
    <source>
        <dbReference type="ARBA" id="ARBA00023125"/>
    </source>
</evidence>
<dbReference type="Pfam" id="PF00216">
    <property type="entry name" value="Bac_DNA_binding"/>
    <property type="match status" value="1"/>
</dbReference>
<dbReference type="SUPFAM" id="SSF47729">
    <property type="entry name" value="IHF-like DNA-binding proteins"/>
    <property type="match status" value="1"/>
</dbReference>
<keyword evidence="2" id="KW-0226">DNA condensation</keyword>
<dbReference type="EMBL" id="OCMU01000004">
    <property type="protein sequence ID" value="SOD22737.1"/>
    <property type="molecule type" value="Genomic_DNA"/>
</dbReference>
<dbReference type="RefSeq" id="WP_097107583.1">
    <property type="nucleotide sequence ID" value="NZ_OCMU01000004.1"/>
</dbReference>
<name>A0A286ALF1_9PROT</name>
<dbReference type="GO" id="GO:0003677">
    <property type="term" value="F:DNA binding"/>
    <property type="evidence" value="ECO:0007669"/>
    <property type="project" value="UniProtKB-KW"/>
</dbReference>
<dbReference type="GO" id="GO:0030261">
    <property type="term" value="P:chromosome condensation"/>
    <property type="evidence" value="ECO:0007669"/>
    <property type="project" value="UniProtKB-KW"/>
</dbReference>
<gene>
    <name evidence="5" type="ORF">SAMN06297164_3571</name>
</gene>
<dbReference type="PANTHER" id="PTHR33175">
    <property type="entry name" value="DNA-BINDING PROTEIN HU"/>
    <property type="match status" value="1"/>
</dbReference>
<dbReference type="SMART" id="SM00411">
    <property type="entry name" value="BHL"/>
    <property type="match status" value="1"/>
</dbReference>
<evidence type="ECO:0000256" key="2">
    <source>
        <dbReference type="ARBA" id="ARBA00023067"/>
    </source>
</evidence>
<dbReference type="Proteomes" id="UP000219335">
    <property type="component" value="Unassembled WGS sequence"/>
</dbReference>
<dbReference type="GO" id="GO:0030527">
    <property type="term" value="F:structural constituent of chromatin"/>
    <property type="evidence" value="ECO:0007669"/>
    <property type="project" value="InterPro"/>
</dbReference>
<dbReference type="PANTHER" id="PTHR33175:SF3">
    <property type="entry name" value="DNA-BINDING PROTEIN HU-BETA"/>
    <property type="match status" value="1"/>
</dbReference>
<dbReference type="InterPro" id="IPR000119">
    <property type="entry name" value="Hist_DNA-bd"/>
</dbReference>
<keyword evidence="3 5" id="KW-0238">DNA-binding</keyword>
<evidence type="ECO:0000256" key="1">
    <source>
        <dbReference type="ARBA" id="ARBA00010529"/>
    </source>
</evidence>
<organism evidence="5 6">
    <name type="scientific">Nitrosomonas ureae</name>
    <dbReference type="NCBI Taxonomy" id="44577"/>
    <lineage>
        <taxon>Bacteria</taxon>
        <taxon>Pseudomonadati</taxon>
        <taxon>Pseudomonadota</taxon>
        <taxon>Betaproteobacteria</taxon>
        <taxon>Nitrosomonadales</taxon>
        <taxon>Nitrosomonadaceae</taxon>
        <taxon>Nitrosomonas</taxon>
    </lineage>
</organism>
<accession>A0A286ALF1</accession>
<proteinExistence type="inferred from homology"/>
<dbReference type="GO" id="GO:0005829">
    <property type="term" value="C:cytosol"/>
    <property type="evidence" value="ECO:0007669"/>
    <property type="project" value="TreeGrafter"/>
</dbReference>